<keyword evidence="10" id="KW-1185">Reference proteome</keyword>
<evidence type="ECO:0000256" key="3">
    <source>
        <dbReference type="ARBA" id="ARBA00022741"/>
    </source>
</evidence>
<evidence type="ECO:0000256" key="2">
    <source>
        <dbReference type="ARBA" id="ARBA00022723"/>
    </source>
</evidence>
<dbReference type="FunFam" id="3.10.20.30:FF:000001">
    <property type="entry name" value="Ribosome-binding ATPase YchF"/>
    <property type="match status" value="1"/>
</dbReference>
<keyword evidence="3 6" id="KW-0547">Nucleotide-binding</keyword>
<dbReference type="InterPro" id="IPR031167">
    <property type="entry name" value="G_OBG"/>
</dbReference>
<dbReference type="STRING" id="1548.CSCA_3123"/>
<dbReference type="PROSITE" id="PS51710">
    <property type="entry name" value="G_OBG"/>
    <property type="match status" value="1"/>
</dbReference>
<comment type="cofactor">
    <cofactor evidence="1">
        <name>Mg(2+)</name>
        <dbReference type="ChEBI" id="CHEBI:18420"/>
    </cofactor>
</comment>
<dbReference type="HAMAP" id="MF_00944">
    <property type="entry name" value="YchF_OLA1_ATPase"/>
    <property type="match status" value="1"/>
</dbReference>
<evidence type="ECO:0000256" key="1">
    <source>
        <dbReference type="ARBA" id="ARBA00001946"/>
    </source>
</evidence>
<dbReference type="Gene3D" id="3.10.20.30">
    <property type="match status" value="1"/>
</dbReference>
<gene>
    <name evidence="6" type="primary">ychF</name>
    <name evidence="9" type="ORF">CSCA_3123</name>
</gene>
<dbReference type="AlphaFoldDB" id="A0A0E3JPH0"/>
<proteinExistence type="inferred from homology"/>
<dbReference type="GO" id="GO:0016887">
    <property type="term" value="F:ATP hydrolysis activity"/>
    <property type="evidence" value="ECO:0007669"/>
    <property type="project" value="UniProtKB-UniRule"/>
</dbReference>
<reference evidence="9 10" key="1">
    <citation type="journal article" date="2015" name="J. Biotechnol.">
        <title>Complete genome sequence of a malodorant-producing acetogen, Clostridium scatologenes ATCC 25775(T).</title>
        <authorList>
            <person name="Zhu Z."/>
            <person name="Guo T."/>
            <person name="Zheng H."/>
            <person name="Song T."/>
            <person name="Ouyang P."/>
            <person name="Xie J."/>
        </authorList>
    </citation>
    <scope>NUCLEOTIDE SEQUENCE [LARGE SCALE GENOMIC DNA]</scope>
    <source>
        <strain evidence="9 10">ATCC 25775</strain>
    </source>
</reference>
<dbReference type="InterPro" id="IPR006073">
    <property type="entry name" value="GTP-bd"/>
</dbReference>
<dbReference type="GO" id="GO:0046872">
    <property type="term" value="F:metal ion binding"/>
    <property type="evidence" value="ECO:0007669"/>
    <property type="project" value="UniProtKB-KW"/>
</dbReference>
<dbReference type="Gene3D" id="3.40.50.300">
    <property type="entry name" value="P-loop containing nucleotide triphosphate hydrolases"/>
    <property type="match status" value="1"/>
</dbReference>
<keyword evidence="2" id="KW-0479">Metal-binding</keyword>
<dbReference type="SUPFAM" id="SSF81271">
    <property type="entry name" value="TGS-like"/>
    <property type="match status" value="1"/>
</dbReference>
<dbReference type="EMBL" id="CP009933">
    <property type="protein sequence ID" value="AKA70248.1"/>
    <property type="molecule type" value="Genomic_DNA"/>
</dbReference>
<dbReference type="GO" id="GO:0005524">
    <property type="term" value="F:ATP binding"/>
    <property type="evidence" value="ECO:0007669"/>
    <property type="project" value="UniProtKB-UniRule"/>
</dbReference>
<feature type="binding site" evidence="6">
    <location>
        <begin position="10"/>
        <end position="15"/>
    </location>
    <ligand>
        <name>ATP</name>
        <dbReference type="ChEBI" id="CHEBI:30616"/>
    </ligand>
</feature>
<dbReference type="PANTHER" id="PTHR23305:SF18">
    <property type="entry name" value="OBG-TYPE G DOMAIN-CONTAINING PROTEIN"/>
    <property type="match status" value="1"/>
</dbReference>
<evidence type="ECO:0000259" key="8">
    <source>
        <dbReference type="PROSITE" id="PS51880"/>
    </source>
</evidence>
<dbReference type="InterPro" id="IPR027417">
    <property type="entry name" value="P-loop_NTPase"/>
</dbReference>
<feature type="domain" description="OBG-type G" evidence="7">
    <location>
        <begin position="1"/>
        <end position="259"/>
    </location>
</feature>
<dbReference type="FunFam" id="1.10.150.300:FF:000004">
    <property type="entry name" value="Ribosome-binding ATPase YchF"/>
    <property type="match status" value="1"/>
</dbReference>
<dbReference type="InterPro" id="IPR013029">
    <property type="entry name" value="YchF_C"/>
</dbReference>
<dbReference type="InterPro" id="IPR012676">
    <property type="entry name" value="TGS-like"/>
</dbReference>
<feature type="domain" description="TGS" evidence="8">
    <location>
        <begin position="281"/>
        <end position="364"/>
    </location>
</feature>
<dbReference type="Pfam" id="PF06071">
    <property type="entry name" value="YchF-GTPase_C"/>
    <property type="match status" value="1"/>
</dbReference>
<dbReference type="KEGG" id="csq:CSCA_3123"/>
<keyword evidence="5" id="KW-0460">Magnesium</keyword>
<evidence type="ECO:0000313" key="9">
    <source>
        <dbReference type="EMBL" id="AKA70248.1"/>
    </source>
</evidence>
<name>A0A0E3JPH0_CLOSL</name>
<comment type="function">
    <text evidence="6">ATPase that binds to both the 70S ribosome and the 50S ribosomal subunit in a nucleotide-independent manner.</text>
</comment>
<dbReference type="Gene3D" id="1.10.150.300">
    <property type="entry name" value="TGS-like domain"/>
    <property type="match status" value="1"/>
</dbReference>
<dbReference type="NCBIfam" id="TIGR00092">
    <property type="entry name" value="redox-regulated ATPase YchF"/>
    <property type="match status" value="1"/>
</dbReference>
<evidence type="ECO:0000313" key="10">
    <source>
        <dbReference type="Proteomes" id="UP000033115"/>
    </source>
</evidence>
<accession>A0A0E3JPH0</accession>
<evidence type="ECO:0000256" key="4">
    <source>
        <dbReference type="ARBA" id="ARBA00022840"/>
    </source>
</evidence>
<dbReference type="CDD" id="cd01900">
    <property type="entry name" value="YchF"/>
    <property type="match status" value="1"/>
</dbReference>
<dbReference type="PRINTS" id="PR00326">
    <property type="entry name" value="GTP1OBG"/>
</dbReference>
<sequence length="366" mass="40814">MKLGIVGLPNVGKSTLFNAITKAGAESANYPFCTIEPNVGVVSVPDKRLDVLEKMYNSKKKVYTAIEFYDIAGLVKGASKGEGLGNKFLSHIREVESIVHVVRCFDDPNVVHVDGSIDPIRDIETINLELIFSDIEVMDRRIEKIVKLAKSGSSKDAKVEYELMLKVKKHLEDGNPVRTLELTEDESEIVKGYFLLTTKPVLYIGNISEDDLISGNVENDYVKKVKEYASKENSEVIVISAKIEEELSTLEDDEKKEMLEEYGLDEAGLDKLIHASYKLLGLMSFLTAGVQEVRAWTVKNGTKAPKAAGKIHTDIERGFIRAEIVSYDKLVECGSEAAAKEKGYFRLEGKDYIMQDGDIVNFRFNV</sequence>
<evidence type="ECO:0000256" key="6">
    <source>
        <dbReference type="HAMAP-Rule" id="MF_00944"/>
    </source>
</evidence>
<comment type="similarity">
    <text evidence="6">Belongs to the TRAFAC class OBG-HflX-like GTPase superfamily. OBG GTPase family. YchF/OLA1 subfamily.</text>
</comment>
<dbReference type="HOGENOM" id="CLU_018395_0_1_9"/>
<dbReference type="CDD" id="cd04867">
    <property type="entry name" value="TGS_YchF_OLA1"/>
    <property type="match status" value="1"/>
</dbReference>
<dbReference type="InterPro" id="IPR004095">
    <property type="entry name" value="TGS"/>
</dbReference>
<dbReference type="InterPro" id="IPR023192">
    <property type="entry name" value="TGS-like_dom_sf"/>
</dbReference>
<dbReference type="PANTHER" id="PTHR23305">
    <property type="entry name" value="OBG GTPASE FAMILY"/>
    <property type="match status" value="1"/>
</dbReference>
<dbReference type="InterPro" id="IPR012675">
    <property type="entry name" value="Beta-grasp_dom_sf"/>
</dbReference>
<dbReference type="InterPro" id="IPR004396">
    <property type="entry name" value="ATPase_YchF/OLA1"/>
</dbReference>
<organism evidence="9 10">
    <name type="scientific">Clostridium scatologenes</name>
    <dbReference type="NCBI Taxonomy" id="1548"/>
    <lineage>
        <taxon>Bacteria</taxon>
        <taxon>Bacillati</taxon>
        <taxon>Bacillota</taxon>
        <taxon>Clostridia</taxon>
        <taxon>Eubacteriales</taxon>
        <taxon>Clostridiaceae</taxon>
        <taxon>Clostridium</taxon>
    </lineage>
</organism>
<keyword evidence="4 6" id="KW-0067">ATP-binding</keyword>
<dbReference type="GO" id="GO:0005737">
    <property type="term" value="C:cytoplasm"/>
    <property type="evidence" value="ECO:0007669"/>
    <property type="project" value="TreeGrafter"/>
</dbReference>
<dbReference type="Pfam" id="PF01926">
    <property type="entry name" value="MMR_HSR1"/>
    <property type="match status" value="1"/>
</dbReference>
<protein>
    <recommendedName>
        <fullName evidence="6">Ribosome-binding ATPase YchF</fullName>
    </recommendedName>
</protein>
<evidence type="ECO:0000256" key="5">
    <source>
        <dbReference type="ARBA" id="ARBA00022842"/>
    </source>
</evidence>
<dbReference type="PROSITE" id="PS51880">
    <property type="entry name" value="TGS"/>
    <property type="match status" value="1"/>
</dbReference>
<dbReference type="RefSeq" id="WP_029161035.1">
    <property type="nucleotide sequence ID" value="NZ_CP009933.1"/>
</dbReference>
<dbReference type="PIRSF" id="PIRSF006641">
    <property type="entry name" value="CHP00092"/>
    <property type="match status" value="1"/>
</dbReference>
<evidence type="ECO:0000259" key="7">
    <source>
        <dbReference type="PROSITE" id="PS51710"/>
    </source>
</evidence>
<dbReference type="Proteomes" id="UP000033115">
    <property type="component" value="Chromosome"/>
</dbReference>
<dbReference type="InterPro" id="IPR041706">
    <property type="entry name" value="YchF_N"/>
</dbReference>
<dbReference type="GO" id="GO:0043023">
    <property type="term" value="F:ribosomal large subunit binding"/>
    <property type="evidence" value="ECO:0007669"/>
    <property type="project" value="UniProtKB-UniRule"/>
</dbReference>
<dbReference type="SUPFAM" id="SSF52540">
    <property type="entry name" value="P-loop containing nucleoside triphosphate hydrolases"/>
    <property type="match status" value="1"/>
</dbReference>
<dbReference type="GO" id="GO:0005525">
    <property type="term" value="F:GTP binding"/>
    <property type="evidence" value="ECO:0007669"/>
    <property type="project" value="InterPro"/>
</dbReference>